<evidence type="ECO:0000256" key="6">
    <source>
        <dbReference type="ARBA" id="ARBA00022552"/>
    </source>
</evidence>
<evidence type="ECO:0000256" key="1">
    <source>
        <dbReference type="ARBA" id="ARBA00004496"/>
    </source>
</evidence>
<dbReference type="InterPro" id="IPR046886">
    <property type="entry name" value="RsmE_MTase_dom"/>
</dbReference>
<dbReference type="OrthoDB" id="9815641at2"/>
<dbReference type="GO" id="GO:0070042">
    <property type="term" value="F:rRNA (uridine-N3-)-methyltransferase activity"/>
    <property type="evidence" value="ECO:0007669"/>
    <property type="project" value="TreeGrafter"/>
</dbReference>
<evidence type="ECO:0000256" key="8">
    <source>
        <dbReference type="ARBA" id="ARBA00022679"/>
    </source>
</evidence>
<dbReference type="EMBL" id="LZFO01000004">
    <property type="protein sequence ID" value="OFI07188.1"/>
    <property type="molecule type" value="Genomic_DNA"/>
</dbReference>
<keyword evidence="8 12" id="KW-0808">Transferase</keyword>
<feature type="domain" description="Ribosomal RNA small subunit methyltransferase E PUA-like" evidence="14">
    <location>
        <begin position="18"/>
        <end position="65"/>
    </location>
</feature>
<dbReference type="InterPro" id="IPR046887">
    <property type="entry name" value="RsmE_PUA-like"/>
</dbReference>
<evidence type="ECO:0000256" key="11">
    <source>
        <dbReference type="ARBA" id="ARBA00047944"/>
    </source>
</evidence>
<protein>
    <recommendedName>
        <fullName evidence="4 12">Ribosomal RNA small subunit methyltransferase E</fullName>
        <ecNumber evidence="3 12">2.1.1.193</ecNumber>
    </recommendedName>
</protein>
<dbReference type="SUPFAM" id="SSF88697">
    <property type="entry name" value="PUA domain-like"/>
    <property type="match status" value="1"/>
</dbReference>
<dbReference type="InterPro" id="IPR015947">
    <property type="entry name" value="PUA-like_sf"/>
</dbReference>
<evidence type="ECO:0000256" key="10">
    <source>
        <dbReference type="ARBA" id="ARBA00025699"/>
    </source>
</evidence>
<keyword evidence="9 12" id="KW-0949">S-adenosyl-L-methionine</keyword>
<comment type="function">
    <text evidence="10 12">Specifically methylates the N3 position of the uracil ring of uridine 1498 (m3U1498) in 16S rRNA. Acts on the fully assembled 30S ribosomal subunit.</text>
</comment>
<evidence type="ECO:0000313" key="15">
    <source>
        <dbReference type="EMBL" id="OFI07188.1"/>
    </source>
</evidence>
<comment type="catalytic activity">
    <reaction evidence="11 12">
        <text>uridine(1498) in 16S rRNA + S-adenosyl-L-methionine = N(3)-methyluridine(1498) in 16S rRNA + S-adenosyl-L-homocysteine + H(+)</text>
        <dbReference type="Rhea" id="RHEA:42920"/>
        <dbReference type="Rhea" id="RHEA-COMP:10283"/>
        <dbReference type="Rhea" id="RHEA-COMP:10284"/>
        <dbReference type="ChEBI" id="CHEBI:15378"/>
        <dbReference type="ChEBI" id="CHEBI:57856"/>
        <dbReference type="ChEBI" id="CHEBI:59789"/>
        <dbReference type="ChEBI" id="CHEBI:65315"/>
        <dbReference type="ChEBI" id="CHEBI:74502"/>
        <dbReference type="EC" id="2.1.1.193"/>
    </reaction>
</comment>
<evidence type="ECO:0000256" key="7">
    <source>
        <dbReference type="ARBA" id="ARBA00022603"/>
    </source>
</evidence>
<dbReference type="Gene3D" id="2.40.240.20">
    <property type="entry name" value="Hypothetical PUA domain-like, domain 1"/>
    <property type="match status" value="1"/>
</dbReference>
<dbReference type="InterPro" id="IPR029026">
    <property type="entry name" value="tRNA_m1G_MTases_N"/>
</dbReference>
<evidence type="ECO:0000256" key="4">
    <source>
        <dbReference type="ARBA" id="ARBA00013673"/>
    </source>
</evidence>
<dbReference type="GO" id="GO:0005737">
    <property type="term" value="C:cytoplasm"/>
    <property type="evidence" value="ECO:0007669"/>
    <property type="project" value="UniProtKB-SubCell"/>
</dbReference>
<keyword evidence="5 12" id="KW-0963">Cytoplasm</keyword>
<dbReference type="Pfam" id="PF04452">
    <property type="entry name" value="Methyltrans_RNA"/>
    <property type="match status" value="1"/>
</dbReference>
<evidence type="ECO:0000256" key="2">
    <source>
        <dbReference type="ARBA" id="ARBA00005528"/>
    </source>
</evidence>
<dbReference type="NCBIfam" id="NF008692">
    <property type="entry name" value="PRK11713.1-5"/>
    <property type="match status" value="1"/>
</dbReference>
<dbReference type="AlphaFoldDB" id="A0A1E8F171"/>
<dbReference type="Proteomes" id="UP000175744">
    <property type="component" value="Unassembled WGS sequence"/>
</dbReference>
<dbReference type="PANTHER" id="PTHR30027">
    <property type="entry name" value="RIBOSOMAL RNA SMALL SUBUNIT METHYLTRANSFERASE E"/>
    <property type="match status" value="1"/>
</dbReference>
<dbReference type="PIRSF" id="PIRSF015601">
    <property type="entry name" value="MTase_slr0722"/>
    <property type="match status" value="1"/>
</dbReference>
<evidence type="ECO:0000259" key="13">
    <source>
        <dbReference type="Pfam" id="PF04452"/>
    </source>
</evidence>
<evidence type="ECO:0000313" key="16">
    <source>
        <dbReference type="Proteomes" id="UP000175744"/>
    </source>
</evidence>
<evidence type="ECO:0000256" key="12">
    <source>
        <dbReference type="PIRNR" id="PIRNR015601"/>
    </source>
</evidence>
<keyword evidence="7 12" id="KW-0489">Methyltransferase</keyword>
<organism evidence="15 16">
    <name type="scientific">Clostridium acetireducens DSM 10703</name>
    <dbReference type="NCBI Taxonomy" id="1121290"/>
    <lineage>
        <taxon>Bacteria</taxon>
        <taxon>Bacillati</taxon>
        <taxon>Bacillota</taxon>
        <taxon>Clostridia</taxon>
        <taxon>Eubacteriales</taxon>
        <taxon>Clostridiaceae</taxon>
        <taxon>Clostridium</taxon>
    </lineage>
</organism>
<proteinExistence type="inferred from homology"/>
<feature type="domain" description="Ribosomal RNA small subunit methyltransferase E methyltransferase" evidence="13">
    <location>
        <begin position="73"/>
        <end position="240"/>
    </location>
</feature>
<keyword evidence="16" id="KW-1185">Reference proteome</keyword>
<accession>A0A1E8F171</accession>
<dbReference type="Pfam" id="PF20260">
    <property type="entry name" value="PUA_4"/>
    <property type="match status" value="1"/>
</dbReference>
<dbReference type="SUPFAM" id="SSF75217">
    <property type="entry name" value="alpha/beta knot"/>
    <property type="match status" value="1"/>
</dbReference>
<dbReference type="InterPro" id="IPR029028">
    <property type="entry name" value="Alpha/beta_knot_MTases"/>
</dbReference>
<evidence type="ECO:0000256" key="5">
    <source>
        <dbReference type="ARBA" id="ARBA00022490"/>
    </source>
</evidence>
<dbReference type="NCBIfam" id="TIGR00046">
    <property type="entry name" value="RsmE family RNA methyltransferase"/>
    <property type="match status" value="1"/>
</dbReference>
<dbReference type="GO" id="GO:0070475">
    <property type="term" value="P:rRNA base methylation"/>
    <property type="evidence" value="ECO:0007669"/>
    <property type="project" value="TreeGrafter"/>
</dbReference>
<evidence type="ECO:0000256" key="9">
    <source>
        <dbReference type="ARBA" id="ARBA00022691"/>
    </source>
</evidence>
<comment type="subcellular location">
    <subcellularLocation>
        <location evidence="1 12">Cytoplasm</location>
    </subcellularLocation>
</comment>
<dbReference type="Gene3D" id="3.40.1280.10">
    <property type="match status" value="1"/>
</dbReference>
<dbReference type="InterPro" id="IPR006700">
    <property type="entry name" value="RsmE"/>
</dbReference>
<dbReference type="PANTHER" id="PTHR30027:SF3">
    <property type="entry name" value="16S RRNA (URACIL(1498)-N(3))-METHYLTRANSFERASE"/>
    <property type="match status" value="1"/>
</dbReference>
<dbReference type="RefSeq" id="WP_070109350.1">
    <property type="nucleotide sequence ID" value="NZ_LZFO01000004.1"/>
</dbReference>
<name>A0A1E8F171_9CLOT</name>
<keyword evidence="6 12" id="KW-0698">rRNA processing</keyword>
<dbReference type="CDD" id="cd18084">
    <property type="entry name" value="RsmE-like"/>
    <property type="match status" value="1"/>
</dbReference>
<comment type="caution">
    <text evidence="15">The sequence shown here is derived from an EMBL/GenBank/DDBJ whole genome shotgun (WGS) entry which is preliminary data.</text>
</comment>
<comment type="similarity">
    <text evidence="2 12">Belongs to the RNA methyltransferase RsmE family.</text>
</comment>
<evidence type="ECO:0000256" key="3">
    <source>
        <dbReference type="ARBA" id="ARBA00012328"/>
    </source>
</evidence>
<dbReference type="STRING" id="1121290.CLAOCE_03790"/>
<reference evidence="15 16" key="1">
    <citation type="submission" date="2016-06" db="EMBL/GenBank/DDBJ databases">
        <title>Genome sequence of Clostridium acetireducens DSM 10703.</title>
        <authorList>
            <person name="Poehlein A."/>
            <person name="Fluechter S."/>
            <person name="Duerre P."/>
            <person name="Daniel R."/>
        </authorList>
    </citation>
    <scope>NUCLEOTIDE SEQUENCE [LARGE SCALE GENOMIC DNA]</scope>
    <source>
        <strain evidence="15 16">DSM 10703</strain>
    </source>
</reference>
<evidence type="ECO:0000259" key="14">
    <source>
        <dbReference type="Pfam" id="PF20260"/>
    </source>
</evidence>
<dbReference type="PATRIC" id="fig|1121290.3.peg.385"/>
<dbReference type="EC" id="2.1.1.193" evidence="3 12"/>
<sequence>MNKFFINKENIIENKAFIEGDDVKHAYKVLRLKPGENVSINNCEGSEFLGKIEEINKKQVVVKILEKLPINNESNIDIYLYQGLPKLNKMDLIVQKSTELGVKKITPIVTKRVVVKNEKGEFKKVDRWNKIALESCKQCKRSIIPTINYPMDFQNIIEELKEVDIIVVPYENQTGYGIKNMFNELNKKDINKVAIIIGPEGGFEEEEIQILKNLEAYIVTLGPRIFRTETAGVIAASLIMYEIGDIGGIY</sequence>
<gene>
    <name evidence="15" type="primary">rsmE</name>
    <name evidence="15" type="ORF">CLOACE_03790</name>
</gene>